<proteinExistence type="predicted"/>
<dbReference type="RefSeq" id="WP_032913244.1">
    <property type="nucleotide sequence ID" value="NZ_CABMMH010000004.1"/>
</dbReference>
<dbReference type="GeneID" id="57905386"/>
<dbReference type="InterPro" id="IPR052534">
    <property type="entry name" value="Extracell_DNA_Util/SecSys_Comp"/>
</dbReference>
<dbReference type="PANTHER" id="PTHR40278:SF1">
    <property type="entry name" value="DNA UTILIZATION PROTEIN HOFN"/>
    <property type="match status" value="1"/>
</dbReference>
<organism evidence="2 3">
    <name type="scientific">Yersinia frederiksenii</name>
    <dbReference type="NCBI Taxonomy" id="29484"/>
    <lineage>
        <taxon>Bacteria</taxon>
        <taxon>Pseudomonadati</taxon>
        <taxon>Pseudomonadota</taxon>
        <taxon>Gammaproteobacteria</taxon>
        <taxon>Enterobacterales</taxon>
        <taxon>Yersiniaceae</taxon>
        <taxon>Yersinia</taxon>
    </lineage>
</organism>
<keyword evidence="1" id="KW-1133">Transmembrane helix</keyword>
<dbReference type="InterPro" id="IPR007813">
    <property type="entry name" value="PilN"/>
</dbReference>
<dbReference type="Pfam" id="PF05137">
    <property type="entry name" value="PilN"/>
    <property type="match status" value="1"/>
</dbReference>
<evidence type="ECO:0000256" key="1">
    <source>
        <dbReference type="SAM" id="Phobius"/>
    </source>
</evidence>
<dbReference type="Proteomes" id="UP000254835">
    <property type="component" value="Unassembled WGS sequence"/>
</dbReference>
<dbReference type="AlphaFoldDB" id="A0A380PW42"/>
<gene>
    <name evidence="2" type="ORF">NCTC11470_02560</name>
</gene>
<keyword evidence="1" id="KW-0812">Transmembrane</keyword>
<evidence type="ECO:0000313" key="3">
    <source>
        <dbReference type="Proteomes" id="UP000254835"/>
    </source>
</evidence>
<feature type="transmembrane region" description="Helical" evidence="1">
    <location>
        <begin position="20"/>
        <end position="41"/>
    </location>
</feature>
<accession>A0A380PW42</accession>
<reference evidence="2 3" key="1">
    <citation type="submission" date="2018-06" db="EMBL/GenBank/DDBJ databases">
        <authorList>
            <consortium name="Pathogen Informatics"/>
            <person name="Doyle S."/>
        </authorList>
    </citation>
    <scope>NUCLEOTIDE SEQUENCE [LARGE SCALE GENOMIC DNA]</scope>
    <source>
        <strain evidence="2 3">NCTC11470</strain>
    </source>
</reference>
<keyword evidence="1" id="KW-0472">Membrane</keyword>
<sequence>MYQVNFSLWRAERQLTRYRFWRNAGLYQCALLALIVGGILMQSQTVKTRQQNSLAGLLQQQTALSQHHKAVQQTMVRLQHVERRLQVYRQVRQPAQRYSTLLQQLSQEIPNSCWLISVIPQGDKLVFEAISQDYANINTFLVKLGRLPLLANIHLQTIAQRDDGNFRFVAQADWQGGENHNDE</sequence>
<dbReference type="OrthoDB" id="6455710at2"/>
<evidence type="ECO:0000313" key="2">
    <source>
        <dbReference type="EMBL" id="SUP77489.1"/>
    </source>
</evidence>
<dbReference type="PANTHER" id="PTHR40278">
    <property type="entry name" value="DNA UTILIZATION PROTEIN HOFN"/>
    <property type="match status" value="1"/>
</dbReference>
<dbReference type="EMBL" id="UHJA01000001">
    <property type="protein sequence ID" value="SUP77489.1"/>
    <property type="molecule type" value="Genomic_DNA"/>
</dbReference>
<protein>
    <submittedName>
        <fullName evidence="2">Type IV pilus biogenesis protein PilN</fullName>
    </submittedName>
</protein>
<name>A0A380PW42_YERFR</name>